<accession>A0A160T078</accession>
<dbReference type="InterPro" id="IPR004387">
    <property type="entry name" value="Pept_M50_Zn"/>
</dbReference>
<keyword evidence="14" id="KW-1185">Reference proteome</keyword>
<evidence type="ECO:0000256" key="2">
    <source>
        <dbReference type="ARBA" id="ARBA00004141"/>
    </source>
</evidence>
<keyword evidence="9" id="KW-0482">Metalloprotease</keyword>
<dbReference type="InterPro" id="IPR036034">
    <property type="entry name" value="PDZ_sf"/>
</dbReference>
<dbReference type="GO" id="GO:0006508">
    <property type="term" value="P:proteolysis"/>
    <property type="evidence" value="ECO:0007669"/>
    <property type="project" value="UniProtKB-KW"/>
</dbReference>
<keyword evidence="7" id="KW-0862">Zinc</keyword>
<keyword evidence="10 11" id="KW-0472">Membrane</keyword>
<evidence type="ECO:0000313" key="13">
    <source>
        <dbReference type="EMBL" id="CUS02449.2"/>
    </source>
</evidence>
<evidence type="ECO:0000256" key="4">
    <source>
        <dbReference type="ARBA" id="ARBA00022670"/>
    </source>
</evidence>
<dbReference type="SUPFAM" id="SSF50156">
    <property type="entry name" value="PDZ domain-like"/>
    <property type="match status" value="1"/>
</dbReference>
<keyword evidence="6 13" id="KW-0378">Hydrolase</keyword>
<reference evidence="13" key="1">
    <citation type="submission" date="2016-01" db="EMBL/GenBank/DDBJ databases">
        <authorList>
            <person name="Mcilroy J.S."/>
            <person name="Karst M S."/>
            <person name="Albertsen M."/>
        </authorList>
    </citation>
    <scope>NUCLEOTIDE SEQUENCE</scope>
    <source>
        <strain evidence="13">Cfx-K</strain>
    </source>
</reference>
<dbReference type="PROSITE" id="PS50106">
    <property type="entry name" value="PDZ"/>
    <property type="match status" value="1"/>
</dbReference>
<dbReference type="EC" id="3.4.24.-" evidence="13"/>
<evidence type="ECO:0000256" key="10">
    <source>
        <dbReference type="ARBA" id="ARBA00023136"/>
    </source>
</evidence>
<sequence length="356" mass="37719">MFDSNILWAIGGFLIILTPIVLIHEFGHFAAAKLVKVQVEEFGFGLPPRAVKLFERNGTIYSLNWIPVGGFVRPAGEDNPGVPGGLAAASKKARLFVLAAGSGMNFITAIFFFWLALVLGAPAVQVGDVNPGSPAAVGGLQSGDVLLEVEGRMVMSAGTLINAVAERAGTEIDLLILRGGQEQTVTVIPRRAGEYDAAIEGPLGIGLGEGPRIGRNPIEALVGSGQFMWEYISLYARLPSMLINGEITPQEARPVSIVGISQIAGEAAESSASGRTLYPILTMASFISIALGLTNLLPIPALDGGRILFVLIEAVRGRRIEPEREGMVHVIGMLVLLALMFVLIVQDIINPIIPIQ</sequence>
<dbReference type="InterPro" id="IPR041489">
    <property type="entry name" value="PDZ_6"/>
</dbReference>
<evidence type="ECO:0000256" key="11">
    <source>
        <dbReference type="SAM" id="Phobius"/>
    </source>
</evidence>
<evidence type="ECO:0000256" key="1">
    <source>
        <dbReference type="ARBA" id="ARBA00001947"/>
    </source>
</evidence>
<feature type="transmembrane region" description="Helical" evidence="11">
    <location>
        <begin position="95"/>
        <end position="117"/>
    </location>
</feature>
<feature type="transmembrane region" description="Helical" evidence="11">
    <location>
        <begin position="6"/>
        <end position="26"/>
    </location>
</feature>
<feature type="transmembrane region" description="Helical" evidence="11">
    <location>
        <begin position="326"/>
        <end position="345"/>
    </location>
</feature>
<comment type="subcellular location">
    <subcellularLocation>
        <location evidence="2">Membrane</location>
        <topology evidence="2">Multi-pass membrane protein</topology>
    </subcellularLocation>
</comment>
<keyword evidence="8 11" id="KW-1133">Transmembrane helix</keyword>
<evidence type="ECO:0000256" key="8">
    <source>
        <dbReference type="ARBA" id="ARBA00022989"/>
    </source>
</evidence>
<dbReference type="PANTHER" id="PTHR42837">
    <property type="entry name" value="REGULATOR OF SIGMA-E PROTEASE RSEP"/>
    <property type="match status" value="1"/>
</dbReference>
<dbReference type="CDD" id="cd23081">
    <property type="entry name" value="cpPDZ_EcRseP-like"/>
    <property type="match status" value="1"/>
</dbReference>
<dbReference type="PANTHER" id="PTHR42837:SF2">
    <property type="entry name" value="MEMBRANE METALLOPROTEASE ARASP2, CHLOROPLASTIC-RELATED"/>
    <property type="match status" value="1"/>
</dbReference>
<dbReference type="GO" id="GO:0004222">
    <property type="term" value="F:metalloendopeptidase activity"/>
    <property type="evidence" value="ECO:0007669"/>
    <property type="project" value="InterPro"/>
</dbReference>
<evidence type="ECO:0000313" key="14">
    <source>
        <dbReference type="Proteomes" id="UP000215027"/>
    </source>
</evidence>
<evidence type="ECO:0000256" key="5">
    <source>
        <dbReference type="ARBA" id="ARBA00022692"/>
    </source>
</evidence>
<evidence type="ECO:0000256" key="7">
    <source>
        <dbReference type="ARBA" id="ARBA00022833"/>
    </source>
</evidence>
<keyword evidence="4" id="KW-0645">Protease</keyword>
<dbReference type="RefSeq" id="WP_157912858.1">
    <property type="nucleotide sequence ID" value="NZ_LN890655.1"/>
</dbReference>
<dbReference type="Proteomes" id="UP000215027">
    <property type="component" value="Chromosome I"/>
</dbReference>
<dbReference type="OrthoDB" id="9782003at2"/>
<evidence type="ECO:0000256" key="3">
    <source>
        <dbReference type="ARBA" id="ARBA00007931"/>
    </source>
</evidence>
<evidence type="ECO:0000256" key="6">
    <source>
        <dbReference type="ARBA" id="ARBA00022801"/>
    </source>
</evidence>
<dbReference type="InterPro" id="IPR008915">
    <property type="entry name" value="Peptidase_M50"/>
</dbReference>
<gene>
    <name evidence="13" type="ORF">CFX0092_A0571</name>
</gene>
<dbReference type="InterPro" id="IPR001478">
    <property type="entry name" value="PDZ"/>
</dbReference>
<dbReference type="KEGG" id="pbf:CFX0092_A0571"/>
<dbReference type="AlphaFoldDB" id="A0A160T078"/>
<evidence type="ECO:0000256" key="9">
    <source>
        <dbReference type="ARBA" id="ARBA00023049"/>
    </source>
</evidence>
<dbReference type="SMART" id="SM00228">
    <property type="entry name" value="PDZ"/>
    <property type="match status" value="1"/>
</dbReference>
<comment type="similarity">
    <text evidence="3">Belongs to the peptidase M50B family.</text>
</comment>
<dbReference type="CDD" id="cd06163">
    <property type="entry name" value="S2P-M50_PDZ_RseP-like"/>
    <property type="match status" value="1"/>
</dbReference>
<protein>
    <submittedName>
        <fullName evidence="13">M50B family peptidase</fullName>
        <ecNumber evidence="13">3.4.24.-</ecNumber>
    </submittedName>
</protein>
<keyword evidence="5 11" id="KW-0812">Transmembrane</keyword>
<dbReference type="Gene3D" id="2.30.42.10">
    <property type="match status" value="1"/>
</dbReference>
<name>A0A160T078_9CHLR</name>
<dbReference type="Pfam" id="PF17820">
    <property type="entry name" value="PDZ_6"/>
    <property type="match status" value="1"/>
</dbReference>
<evidence type="ECO:0000259" key="12">
    <source>
        <dbReference type="PROSITE" id="PS50106"/>
    </source>
</evidence>
<organism evidence="13 14">
    <name type="scientific">Candidatus Promineifilum breve</name>
    <dbReference type="NCBI Taxonomy" id="1806508"/>
    <lineage>
        <taxon>Bacteria</taxon>
        <taxon>Bacillati</taxon>
        <taxon>Chloroflexota</taxon>
        <taxon>Ardenticatenia</taxon>
        <taxon>Candidatus Promineifilales</taxon>
        <taxon>Candidatus Promineifilaceae</taxon>
        <taxon>Candidatus Promineifilum</taxon>
    </lineage>
</organism>
<dbReference type="Pfam" id="PF02163">
    <property type="entry name" value="Peptidase_M50"/>
    <property type="match status" value="1"/>
</dbReference>
<comment type="cofactor">
    <cofactor evidence="1">
        <name>Zn(2+)</name>
        <dbReference type="ChEBI" id="CHEBI:29105"/>
    </cofactor>
</comment>
<feature type="domain" description="PDZ" evidence="12">
    <location>
        <begin position="124"/>
        <end position="180"/>
    </location>
</feature>
<dbReference type="GO" id="GO:0016020">
    <property type="term" value="C:membrane"/>
    <property type="evidence" value="ECO:0007669"/>
    <property type="project" value="UniProtKB-SubCell"/>
</dbReference>
<proteinExistence type="inferred from homology"/>
<dbReference type="EMBL" id="LN890655">
    <property type="protein sequence ID" value="CUS02449.2"/>
    <property type="molecule type" value="Genomic_DNA"/>
</dbReference>
<feature type="transmembrane region" description="Helical" evidence="11">
    <location>
        <begin position="277"/>
        <end position="297"/>
    </location>
</feature>